<keyword evidence="3" id="KW-1185">Reference proteome</keyword>
<proteinExistence type="predicted"/>
<dbReference type="Proteomes" id="UP000658127">
    <property type="component" value="Unassembled WGS sequence"/>
</dbReference>
<protein>
    <submittedName>
        <fullName evidence="2">Uncharacterized protein</fullName>
    </submittedName>
</protein>
<sequence>MNARTARPLAVAALVLSAGALSVGTATAASPAPVAGSVEVCLPLPVGPIELSLCL</sequence>
<keyword evidence="1" id="KW-0732">Signal</keyword>
<evidence type="ECO:0000313" key="2">
    <source>
        <dbReference type="EMBL" id="GGN95977.1"/>
    </source>
</evidence>
<gene>
    <name evidence="2" type="ORF">GCM10011610_60540</name>
</gene>
<feature type="signal peptide" evidence="1">
    <location>
        <begin position="1"/>
        <end position="28"/>
    </location>
</feature>
<name>A0ABQ2KXT2_9NOCA</name>
<evidence type="ECO:0000256" key="1">
    <source>
        <dbReference type="SAM" id="SignalP"/>
    </source>
</evidence>
<evidence type="ECO:0000313" key="3">
    <source>
        <dbReference type="Proteomes" id="UP000658127"/>
    </source>
</evidence>
<feature type="chain" id="PRO_5045361341" evidence="1">
    <location>
        <begin position="29"/>
        <end position="55"/>
    </location>
</feature>
<dbReference type="EMBL" id="BMNE01000009">
    <property type="protein sequence ID" value="GGN95977.1"/>
    <property type="molecule type" value="Genomic_DNA"/>
</dbReference>
<dbReference type="RefSeq" id="WP_189033890.1">
    <property type="nucleotide sequence ID" value="NZ_BMNE01000009.1"/>
</dbReference>
<comment type="caution">
    <text evidence="2">The sequence shown here is derived from an EMBL/GenBank/DDBJ whole genome shotgun (WGS) entry which is preliminary data.</text>
</comment>
<reference evidence="3" key="1">
    <citation type="journal article" date="2019" name="Int. J. Syst. Evol. Microbiol.">
        <title>The Global Catalogue of Microorganisms (GCM) 10K type strain sequencing project: providing services to taxonomists for standard genome sequencing and annotation.</title>
        <authorList>
            <consortium name="The Broad Institute Genomics Platform"/>
            <consortium name="The Broad Institute Genome Sequencing Center for Infectious Disease"/>
            <person name="Wu L."/>
            <person name="Ma J."/>
        </authorList>
    </citation>
    <scope>NUCLEOTIDE SEQUENCE [LARGE SCALE GENOMIC DNA]</scope>
    <source>
        <strain evidence="3">CGMCC 4.7329</strain>
    </source>
</reference>
<organism evidence="2 3">
    <name type="scientific">Nocardia rhizosphaerihabitans</name>
    <dbReference type="NCBI Taxonomy" id="1691570"/>
    <lineage>
        <taxon>Bacteria</taxon>
        <taxon>Bacillati</taxon>
        <taxon>Actinomycetota</taxon>
        <taxon>Actinomycetes</taxon>
        <taxon>Mycobacteriales</taxon>
        <taxon>Nocardiaceae</taxon>
        <taxon>Nocardia</taxon>
    </lineage>
</organism>
<accession>A0ABQ2KXT2</accession>